<gene>
    <name evidence="2" type="ORF">LX77_02571</name>
</gene>
<evidence type="ECO:0000259" key="1">
    <source>
        <dbReference type="Pfam" id="PF00534"/>
    </source>
</evidence>
<dbReference type="SUPFAM" id="SSF53756">
    <property type="entry name" value="UDP-Glycosyltransferase/glycogen phosphorylase"/>
    <property type="match status" value="1"/>
</dbReference>
<sequence length="387" mass="44101">MIVSRVKGNRKKVLIVIDWFLPGTMSGGPVRSYANLIEHLTDEFEFLVVTRDSDFGSDRPYDTVISNTWTEFNDYTKVFYLSNDNVKREFLKELFQNTEFDIAYINGIYSWYFSILPIILLKPLGKAIIVSARGMLNPQAFSVKGFKKKSFLKIASVFKLYNNVSFHATNADEASFIKSIIGDKTLVQIAPNLPRKLRPSFQQRTQKQNPVSFINLARVSVEKGTLIMLKTLSNIEQPLKLDLYGPIHDEVYWTQCQTVISQLPKHINVTYKGVLPSEKIPETLTDYDFFVLLSEGENFGHAIIEALSSGLPVLISDKTPWKALESKLIGWDVDIKNQYDIIKAFNEAIKMSEIEYSKCSKAAFEYAEAFIDNPEVLKQNKALFLNA</sequence>
<organism evidence="2 3">
    <name type="scientific">Gelidibacter algens</name>
    <dbReference type="NCBI Taxonomy" id="49280"/>
    <lineage>
        <taxon>Bacteria</taxon>
        <taxon>Pseudomonadati</taxon>
        <taxon>Bacteroidota</taxon>
        <taxon>Flavobacteriia</taxon>
        <taxon>Flavobacteriales</taxon>
        <taxon>Flavobacteriaceae</taxon>
        <taxon>Gelidibacter</taxon>
    </lineage>
</organism>
<dbReference type="InterPro" id="IPR050194">
    <property type="entry name" value="Glycosyltransferase_grp1"/>
</dbReference>
<evidence type="ECO:0000313" key="3">
    <source>
        <dbReference type="Proteomes" id="UP000248987"/>
    </source>
</evidence>
<reference evidence="2 3" key="1">
    <citation type="submission" date="2018-06" db="EMBL/GenBank/DDBJ databases">
        <title>Genomic Encyclopedia of Archaeal and Bacterial Type Strains, Phase II (KMG-II): from individual species to whole genera.</title>
        <authorList>
            <person name="Goeker M."/>
        </authorList>
    </citation>
    <scope>NUCLEOTIDE SEQUENCE [LARGE SCALE GENOMIC DNA]</scope>
    <source>
        <strain evidence="2 3">DSM 12408</strain>
    </source>
</reference>
<proteinExistence type="predicted"/>
<dbReference type="Pfam" id="PF00534">
    <property type="entry name" value="Glycos_transf_1"/>
    <property type="match status" value="1"/>
</dbReference>
<dbReference type="PANTHER" id="PTHR45947">
    <property type="entry name" value="SULFOQUINOVOSYL TRANSFERASE SQD2"/>
    <property type="match status" value="1"/>
</dbReference>
<evidence type="ECO:0000313" key="2">
    <source>
        <dbReference type="EMBL" id="RAJ22260.1"/>
    </source>
</evidence>
<keyword evidence="2" id="KW-0808">Transferase</keyword>
<dbReference type="PANTHER" id="PTHR45947:SF3">
    <property type="entry name" value="SULFOQUINOVOSYL TRANSFERASE SQD2"/>
    <property type="match status" value="1"/>
</dbReference>
<comment type="caution">
    <text evidence="2">The sequence shown here is derived from an EMBL/GenBank/DDBJ whole genome shotgun (WGS) entry which is preliminary data.</text>
</comment>
<protein>
    <submittedName>
        <fullName evidence="2">Glycosyltransferase involved in cell wall biosynthesis</fullName>
    </submittedName>
</protein>
<dbReference type="InterPro" id="IPR001296">
    <property type="entry name" value="Glyco_trans_1"/>
</dbReference>
<name>A0A327RZB9_9FLAO</name>
<dbReference type="AlphaFoldDB" id="A0A327RZB9"/>
<accession>A0A327RZB9</accession>
<feature type="domain" description="Glycosyl transferase family 1" evidence="1">
    <location>
        <begin position="202"/>
        <end position="363"/>
    </location>
</feature>
<dbReference type="Gene3D" id="3.40.50.2000">
    <property type="entry name" value="Glycogen Phosphorylase B"/>
    <property type="match status" value="2"/>
</dbReference>
<dbReference type="Proteomes" id="UP000248987">
    <property type="component" value="Unassembled WGS sequence"/>
</dbReference>
<dbReference type="GO" id="GO:0016757">
    <property type="term" value="F:glycosyltransferase activity"/>
    <property type="evidence" value="ECO:0007669"/>
    <property type="project" value="InterPro"/>
</dbReference>
<dbReference type="EMBL" id="QLLQ01000010">
    <property type="protein sequence ID" value="RAJ22260.1"/>
    <property type="molecule type" value="Genomic_DNA"/>
</dbReference>
<keyword evidence="3" id="KW-1185">Reference proteome</keyword>